<sequence length="370" mass="38985">MKILHVIDSGGLYGAETMLLNLMREQVALGLEPILASIGEPGCLEKQIEREGARLGLRVQTFRMRPGPNPAGVLSILRYARREGVDLLHSHGYKGNIFFGLLPRCLRRLPLVSTVHGWTWTGGLNRMLLYERLDALALNGADRVVLVSAGMLQHPRLRSLATGTTAIVENGIAGAGEPDQEGLDPALVSFITGGCTIGALGRLSPEKGFDLLLEALAALVAGGLDLRLVILGEGGERGGLEAAARRLGVADRLLMPGYLRDGKRYLPMFGVFAMPSRTEGLPMVLLEAMQAGVPIVASRVGGIPGVLQEGNCGVLVEPGSSAALADGIRAVLGNPAQAAQRAAAAGAMVAERFSSRAMAQKYLSIYAGLV</sequence>
<dbReference type="EMBL" id="CP076724">
    <property type="protein sequence ID" value="QWV95851.1"/>
    <property type="molecule type" value="Genomic_DNA"/>
</dbReference>
<dbReference type="Pfam" id="PF00534">
    <property type="entry name" value="Glycos_transf_1"/>
    <property type="match status" value="1"/>
</dbReference>
<dbReference type="InterPro" id="IPR028098">
    <property type="entry name" value="Glyco_trans_4-like_N"/>
</dbReference>
<dbReference type="CDD" id="cd03811">
    <property type="entry name" value="GT4_GT28_WabH-like"/>
    <property type="match status" value="1"/>
</dbReference>
<evidence type="ECO:0000313" key="4">
    <source>
        <dbReference type="Proteomes" id="UP000683493"/>
    </source>
</evidence>
<protein>
    <submittedName>
        <fullName evidence="3">Glycosyltransferase</fullName>
    </submittedName>
</protein>
<name>A0ABX8JFD9_9BACT</name>
<feature type="domain" description="Glycosyltransferase subfamily 4-like N-terminal" evidence="2">
    <location>
        <begin position="14"/>
        <end position="172"/>
    </location>
</feature>
<keyword evidence="4" id="KW-1185">Reference proteome</keyword>
<accession>A0ABX8JFD9</accession>
<proteinExistence type="predicted"/>
<feature type="domain" description="Glycosyl transferase family 1" evidence="1">
    <location>
        <begin position="197"/>
        <end position="341"/>
    </location>
</feature>
<dbReference type="PANTHER" id="PTHR12526">
    <property type="entry name" value="GLYCOSYLTRANSFERASE"/>
    <property type="match status" value="1"/>
</dbReference>
<gene>
    <name evidence="3" type="ORF">KP005_10630</name>
</gene>
<dbReference type="PANTHER" id="PTHR12526:SF637">
    <property type="entry name" value="GLYCOSYLTRANSFERASE EPSF-RELATED"/>
    <property type="match status" value="1"/>
</dbReference>
<dbReference type="Pfam" id="PF13439">
    <property type="entry name" value="Glyco_transf_4"/>
    <property type="match status" value="1"/>
</dbReference>
<dbReference type="Proteomes" id="UP000683493">
    <property type="component" value="Chromosome"/>
</dbReference>
<evidence type="ECO:0000259" key="2">
    <source>
        <dbReference type="Pfam" id="PF13439"/>
    </source>
</evidence>
<reference evidence="3 4" key="1">
    <citation type="submission" date="2021-06" db="EMBL/GenBank/DDBJ databases">
        <title>Gemonas diversity in paddy soil.</title>
        <authorList>
            <person name="Liu G."/>
        </authorList>
    </citation>
    <scope>NUCLEOTIDE SEQUENCE [LARGE SCALE GENOMIC DNA]</scope>
    <source>
        <strain evidence="3 4">RG29</strain>
    </source>
</reference>
<dbReference type="InterPro" id="IPR001296">
    <property type="entry name" value="Glyco_trans_1"/>
</dbReference>
<evidence type="ECO:0000313" key="3">
    <source>
        <dbReference type="EMBL" id="QWV95851.1"/>
    </source>
</evidence>
<evidence type="ECO:0000259" key="1">
    <source>
        <dbReference type="Pfam" id="PF00534"/>
    </source>
</evidence>
<organism evidence="3 4">
    <name type="scientific">Geomonas diazotrophica</name>
    <dbReference type="NCBI Taxonomy" id="2843197"/>
    <lineage>
        <taxon>Bacteria</taxon>
        <taxon>Pseudomonadati</taxon>
        <taxon>Thermodesulfobacteriota</taxon>
        <taxon>Desulfuromonadia</taxon>
        <taxon>Geobacterales</taxon>
        <taxon>Geobacteraceae</taxon>
        <taxon>Geomonas</taxon>
    </lineage>
</organism>